<dbReference type="GO" id="GO:0032259">
    <property type="term" value="P:methylation"/>
    <property type="evidence" value="ECO:0007669"/>
    <property type="project" value="UniProtKB-KW"/>
</dbReference>
<dbReference type="PIRSF" id="PIRSF003085">
    <property type="entry name" value="CMAS"/>
    <property type="match status" value="1"/>
</dbReference>
<dbReference type="RefSeq" id="WP_194311725.1">
    <property type="nucleotide sequence ID" value="NZ_JADHEC010000013.1"/>
</dbReference>
<comment type="similarity">
    <text evidence="1">Belongs to the CFA/CMAS family.</text>
</comment>
<reference evidence="6" key="1">
    <citation type="submission" date="2020-11" db="EMBL/GenBank/DDBJ databases">
        <title>Genome of Flavobacterium soyangense.</title>
        <authorList>
            <person name="Liu Q."/>
            <person name="Xin Y.-H."/>
        </authorList>
    </citation>
    <scope>NUCLEOTIDE SEQUENCE</scope>
    <source>
        <strain evidence="6">CGMCC 1.13493</strain>
    </source>
</reference>
<dbReference type="GO" id="GO:0008610">
    <property type="term" value="P:lipid biosynthetic process"/>
    <property type="evidence" value="ECO:0007669"/>
    <property type="project" value="InterPro"/>
</dbReference>
<evidence type="ECO:0000256" key="2">
    <source>
        <dbReference type="ARBA" id="ARBA00022603"/>
    </source>
</evidence>
<evidence type="ECO:0000313" key="7">
    <source>
        <dbReference type="Proteomes" id="UP000646211"/>
    </source>
</evidence>
<evidence type="ECO:0000256" key="3">
    <source>
        <dbReference type="ARBA" id="ARBA00022679"/>
    </source>
</evidence>
<dbReference type="InterPro" id="IPR003333">
    <property type="entry name" value="CMAS"/>
</dbReference>
<evidence type="ECO:0000256" key="1">
    <source>
        <dbReference type="ARBA" id="ARBA00010815"/>
    </source>
</evidence>
<keyword evidence="4" id="KW-0949">S-adenosyl-L-methionine</keyword>
<dbReference type="EC" id="2.1.1.79" evidence="6"/>
<protein>
    <submittedName>
        <fullName evidence="6">Cyclopropane fatty acyl phospholipid synthase</fullName>
        <ecNumber evidence="6">2.1.1.79</ecNumber>
    </submittedName>
</protein>
<sequence>MKTNKYKAAVEELISGTGITINGDKPYDIQVYNPNFYKRVLSQGSIGVGESYMEGWWDCQDLDTFFNKIFAQEVEKKIQNNWKFISLFVKAKLFNLQTKSKALQSIAHHYDIGNSLYKNMLDPLMMYSCGYWEGAATLNEAQEQKLKLICEKLQLKPGQKVLDIGCGWGGFAYYAAKNYKVNVVGITISAEQQKLAIERCQGLNVEIRFQDYRDIDEKFDRIVSIGMLEHVGHKNYARFMQIINKNLTDNGLCLLHFIGSNKSDLNVDPWIHKYIFPNGLIPSLTQIGKAMEEKLLLEDLHNIGLHYYFTLKAWQENFKKSKEYLKKEYDETFYRMWNFYLATSAASFRSRRLNLWQIVVAKPCFQKEYKSVRF</sequence>
<evidence type="ECO:0000256" key="4">
    <source>
        <dbReference type="ARBA" id="ARBA00022691"/>
    </source>
</evidence>
<dbReference type="Pfam" id="PF02353">
    <property type="entry name" value="CMAS"/>
    <property type="match status" value="1"/>
</dbReference>
<dbReference type="SUPFAM" id="SSF53335">
    <property type="entry name" value="S-adenosyl-L-methionine-dependent methyltransferases"/>
    <property type="match status" value="1"/>
</dbReference>
<dbReference type="InterPro" id="IPR050723">
    <property type="entry name" value="CFA/CMAS"/>
</dbReference>
<evidence type="ECO:0000313" key="6">
    <source>
        <dbReference type="EMBL" id="MBF2708470.1"/>
    </source>
</evidence>
<dbReference type="AlphaFoldDB" id="A0A930UAG7"/>
<dbReference type="EMBL" id="JADHEC010000013">
    <property type="protein sequence ID" value="MBF2708470.1"/>
    <property type="molecule type" value="Genomic_DNA"/>
</dbReference>
<keyword evidence="7" id="KW-1185">Reference proteome</keyword>
<proteinExistence type="inferred from homology"/>
<comment type="caution">
    <text evidence="6">The sequence shown here is derived from an EMBL/GenBank/DDBJ whole genome shotgun (WGS) entry which is preliminary data.</text>
</comment>
<dbReference type="CDD" id="cd02440">
    <property type="entry name" value="AdoMet_MTases"/>
    <property type="match status" value="1"/>
</dbReference>
<keyword evidence="3 6" id="KW-0808">Transferase</keyword>
<dbReference type="GO" id="GO:0008825">
    <property type="term" value="F:cyclopropane-fatty-acyl-phospholipid synthase activity"/>
    <property type="evidence" value="ECO:0007669"/>
    <property type="project" value="UniProtKB-EC"/>
</dbReference>
<gene>
    <name evidence="6" type="primary">cfa</name>
    <name evidence="6" type="ORF">IR213_07690</name>
</gene>
<dbReference type="PANTHER" id="PTHR43667:SF1">
    <property type="entry name" value="CYCLOPROPANE-FATTY-ACYL-PHOSPHOLIPID SYNTHASE"/>
    <property type="match status" value="1"/>
</dbReference>
<organism evidence="6 7">
    <name type="scientific">Flavobacterium soyangense</name>
    <dbReference type="NCBI Taxonomy" id="2023265"/>
    <lineage>
        <taxon>Bacteria</taxon>
        <taxon>Pseudomonadati</taxon>
        <taxon>Bacteroidota</taxon>
        <taxon>Flavobacteriia</taxon>
        <taxon>Flavobacteriales</taxon>
        <taxon>Flavobacteriaceae</taxon>
        <taxon>Flavobacterium</taxon>
    </lineage>
</organism>
<keyword evidence="2 6" id="KW-0489">Methyltransferase</keyword>
<dbReference type="Gene3D" id="3.40.50.150">
    <property type="entry name" value="Vaccinia Virus protein VP39"/>
    <property type="match status" value="1"/>
</dbReference>
<keyword evidence="5" id="KW-0443">Lipid metabolism</keyword>
<dbReference type="Proteomes" id="UP000646211">
    <property type="component" value="Unassembled WGS sequence"/>
</dbReference>
<dbReference type="InterPro" id="IPR029063">
    <property type="entry name" value="SAM-dependent_MTases_sf"/>
</dbReference>
<evidence type="ECO:0000256" key="5">
    <source>
        <dbReference type="ARBA" id="ARBA00023098"/>
    </source>
</evidence>
<dbReference type="PANTHER" id="PTHR43667">
    <property type="entry name" value="CYCLOPROPANE-FATTY-ACYL-PHOSPHOLIPID SYNTHASE"/>
    <property type="match status" value="1"/>
</dbReference>
<name>A0A930UAG7_9FLAO</name>
<dbReference type="NCBIfam" id="NF008686">
    <property type="entry name" value="PRK11705.1"/>
    <property type="match status" value="1"/>
</dbReference>
<accession>A0A930UAG7</accession>